<evidence type="ECO:0008006" key="3">
    <source>
        <dbReference type="Google" id="ProtNLM"/>
    </source>
</evidence>
<proteinExistence type="predicted"/>
<name>A0ABW6GXT4_9ACTN</name>
<reference evidence="1 2" key="1">
    <citation type="submission" date="2024-09" db="EMBL/GenBank/DDBJ databases">
        <title>The Natural Products Discovery Center: Release of the First 8490 Sequenced Strains for Exploring Actinobacteria Biosynthetic Diversity.</title>
        <authorList>
            <person name="Kalkreuter E."/>
            <person name="Kautsar S.A."/>
            <person name="Yang D."/>
            <person name="Bader C.D."/>
            <person name="Teijaro C.N."/>
            <person name="Fluegel L."/>
            <person name="Davis C.M."/>
            <person name="Simpson J.R."/>
            <person name="Lauterbach L."/>
            <person name="Steele A.D."/>
            <person name="Gui C."/>
            <person name="Meng S."/>
            <person name="Li G."/>
            <person name="Viehrig K."/>
            <person name="Ye F."/>
            <person name="Su P."/>
            <person name="Kiefer A.F."/>
            <person name="Nichols A."/>
            <person name="Cepeda A.J."/>
            <person name="Yan W."/>
            <person name="Fan B."/>
            <person name="Jiang Y."/>
            <person name="Adhikari A."/>
            <person name="Zheng C.-J."/>
            <person name="Schuster L."/>
            <person name="Cowan T.M."/>
            <person name="Smanski M.J."/>
            <person name="Chevrette M.G."/>
            <person name="De Carvalho L.P.S."/>
            <person name="Shen B."/>
        </authorList>
    </citation>
    <scope>NUCLEOTIDE SEQUENCE [LARGE SCALE GENOMIC DNA]</scope>
    <source>
        <strain evidence="1 2">NPDC059500</strain>
    </source>
</reference>
<dbReference type="EMBL" id="JBHYTS010000001">
    <property type="protein sequence ID" value="MFE1748986.1"/>
    <property type="molecule type" value="Genomic_DNA"/>
</dbReference>
<sequence length="57" mass="6055">MRWLILGALLGLLIAFPALLGLVIAATVAVLSKPVLVAFGLGLAARPHLPSIRRWAR</sequence>
<evidence type="ECO:0000313" key="1">
    <source>
        <dbReference type="EMBL" id="MFE1748986.1"/>
    </source>
</evidence>
<evidence type="ECO:0000313" key="2">
    <source>
        <dbReference type="Proteomes" id="UP001599756"/>
    </source>
</evidence>
<dbReference type="RefSeq" id="WP_381839062.1">
    <property type="nucleotide sequence ID" value="NZ_JBHYTS010000001.1"/>
</dbReference>
<gene>
    <name evidence="1" type="ORF">ACFW88_00270</name>
</gene>
<keyword evidence="2" id="KW-1185">Reference proteome</keyword>
<accession>A0ABW6GXT4</accession>
<protein>
    <recommendedName>
        <fullName evidence="3">DUF454 family protein</fullName>
    </recommendedName>
</protein>
<dbReference type="Proteomes" id="UP001599756">
    <property type="component" value="Unassembled WGS sequence"/>
</dbReference>
<organism evidence="1 2">
    <name type="scientific">Streptomyces anandii</name>
    <dbReference type="NCBI Taxonomy" id="285454"/>
    <lineage>
        <taxon>Bacteria</taxon>
        <taxon>Bacillati</taxon>
        <taxon>Actinomycetota</taxon>
        <taxon>Actinomycetes</taxon>
        <taxon>Kitasatosporales</taxon>
        <taxon>Streptomycetaceae</taxon>
        <taxon>Streptomyces</taxon>
    </lineage>
</organism>
<comment type="caution">
    <text evidence="1">The sequence shown here is derived from an EMBL/GenBank/DDBJ whole genome shotgun (WGS) entry which is preliminary data.</text>
</comment>